<reference evidence="2" key="1">
    <citation type="submission" date="2024-06" db="EMBL/GenBank/DDBJ databases">
        <title>Streptomyces sp. strain HUAS MG91 genome sequences.</title>
        <authorList>
            <person name="Mo P."/>
        </authorList>
    </citation>
    <scope>NUCLEOTIDE SEQUENCE</scope>
    <source>
        <strain evidence="2">HUAS MG91</strain>
    </source>
</reference>
<dbReference type="PANTHER" id="PTHR11786:SF0">
    <property type="entry name" value="ARYLAMINE N-ACETYLTRANSFERASE 4-RELATED"/>
    <property type="match status" value="1"/>
</dbReference>
<dbReference type="Gene3D" id="3.30.2140.10">
    <property type="entry name" value="Arylamine N-acetyltransferase"/>
    <property type="match status" value="1"/>
</dbReference>
<evidence type="ECO:0000313" key="2">
    <source>
        <dbReference type="EMBL" id="XCJ68446.1"/>
    </source>
</evidence>
<dbReference type="Gene3D" id="2.40.128.150">
    <property type="entry name" value="Cysteine proteinases"/>
    <property type="match status" value="1"/>
</dbReference>
<sequence length="287" mass="31970">MNSSRSSRPPSIWNCEHVDLAVYARRIGLHGAAWPVGADEHALRLLHRAHVSTIPFDNIDLVTRVPVALDPAAVVAKLCGRPRGGCCHEHNLLFGCVLERQGFHVDRLAARVLLGGEGPRPRTHMALRVRHGHGNWLCDVGFGVRGFLDPLDLSDGAVSEQSGGTFRVRTLREPFWAVETLLEAGWTALYHFTLEPQQPMDFIVAHHFLSTHPRSMLRRAPLLQLTTADRRLHLHGVEFSEDSGGMRATLTLTASTLAHALAEFGIRLPADQLLDLTRRLFPRTEER</sequence>
<comment type="similarity">
    <text evidence="1">Belongs to the arylamine N-acetyltransferase family.</text>
</comment>
<dbReference type="AlphaFoldDB" id="A0AAU8IKG5"/>
<dbReference type="Pfam" id="PF00797">
    <property type="entry name" value="Acetyltransf_2"/>
    <property type="match status" value="1"/>
</dbReference>
<dbReference type="EMBL" id="CP159534">
    <property type="protein sequence ID" value="XCJ68446.1"/>
    <property type="molecule type" value="Genomic_DNA"/>
</dbReference>
<dbReference type="SUPFAM" id="SSF54001">
    <property type="entry name" value="Cysteine proteinases"/>
    <property type="match status" value="1"/>
</dbReference>
<dbReference type="KEGG" id="stac:ABII15_00075"/>
<name>A0AAU8IKG5_9ACTN</name>
<dbReference type="GO" id="GO:0016407">
    <property type="term" value="F:acetyltransferase activity"/>
    <property type="evidence" value="ECO:0007669"/>
    <property type="project" value="InterPro"/>
</dbReference>
<gene>
    <name evidence="2" type="ORF">ABII15_00075</name>
</gene>
<evidence type="ECO:0000256" key="1">
    <source>
        <dbReference type="ARBA" id="ARBA00006547"/>
    </source>
</evidence>
<dbReference type="PANTHER" id="PTHR11786">
    <property type="entry name" value="N-HYDROXYARYLAMINE O-ACETYLTRANSFERASE"/>
    <property type="match status" value="1"/>
</dbReference>
<organism evidence="2">
    <name type="scientific">Streptomyces tabacisoli</name>
    <dbReference type="NCBI Taxonomy" id="3156398"/>
    <lineage>
        <taxon>Bacteria</taxon>
        <taxon>Bacillati</taxon>
        <taxon>Actinomycetota</taxon>
        <taxon>Actinomycetes</taxon>
        <taxon>Kitasatosporales</taxon>
        <taxon>Streptomycetaceae</taxon>
        <taxon>Streptomyces</taxon>
    </lineage>
</organism>
<dbReference type="InterPro" id="IPR038765">
    <property type="entry name" value="Papain-like_cys_pep_sf"/>
</dbReference>
<proteinExistence type="inferred from homology"/>
<protein>
    <submittedName>
        <fullName evidence="2">Arylamine N-acetyltransferase</fullName>
    </submittedName>
</protein>
<accession>A0AAU8IKG5</accession>
<dbReference type="InterPro" id="IPR001447">
    <property type="entry name" value="Arylamine_N-AcTrfase"/>
</dbReference>
<dbReference type="RefSeq" id="WP_353940132.1">
    <property type="nucleotide sequence ID" value="NZ_CP159534.1"/>
</dbReference>